<dbReference type="Pfam" id="PF00155">
    <property type="entry name" value="Aminotran_1_2"/>
    <property type="match status" value="1"/>
</dbReference>
<evidence type="ECO:0000256" key="3">
    <source>
        <dbReference type="ARBA" id="ARBA00012753"/>
    </source>
</evidence>
<evidence type="ECO:0000256" key="6">
    <source>
        <dbReference type="ARBA" id="ARBA00022898"/>
    </source>
</evidence>
<dbReference type="SUPFAM" id="SSF53383">
    <property type="entry name" value="PLP-dependent transferases"/>
    <property type="match status" value="1"/>
</dbReference>
<dbReference type="InterPro" id="IPR015424">
    <property type="entry name" value="PyrdxlP-dep_Trfase"/>
</dbReference>
<sequence>MEVLKAAGDREAAGHHVVHMEVGQPGAPAPRPVLAAARAALKDGRFRYTDALGIRALRERIAAHYGEAYGTEVAADRIAVTTGSSAGFNLAFLAAFDPGNRIALATPGYPAYRNLLGALGLEVVNIETSADSGYVMTPEMLVAAHERAPLAGVLIASPGNPTGTVMHPDALRTLVQTAERLGIRFISDEIYHGLVYAGIAETALKHARHAIVVNSFSKYYCMTGWRIGWMVLPEDLVRPIERIAQNLYISAPDISQRAAVAAFDATEELEAVKAGYAANRQLLLDKLPAIGFDDFFPVDGAFYVYASVRRFSNDSVDFTRRMLDEAGVAATPGPDFDRERGHAWMRFSFAGTGEDMAEAVARLGRWLG</sequence>
<evidence type="ECO:0000256" key="2">
    <source>
        <dbReference type="ARBA" id="ARBA00007441"/>
    </source>
</evidence>
<dbReference type="AlphaFoldDB" id="A0A1G6D7F4"/>
<keyword evidence="6" id="KW-0663">Pyridoxal phosphate</keyword>
<organism evidence="9 10">
    <name type="scientific">Bauldia litoralis</name>
    <dbReference type="NCBI Taxonomy" id="665467"/>
    <lineage>
        <taxon>Bacteria</taxon>
        <taxon>Pseudomonadati</taxon>
        <taxon>Pseudomonadota</taxon>
        <taxon>Alphaproteobacteria</taxon>
        <taxon>Hyphomicrobiales</taxon>
        <taxon>Kaistiaceae</taxon>
        <taxon>Bauldia</taxon>
    </lineage>
</organism>
<keyword evidence="5 9" id="KW-0808">Transferase</keyword>
<name>A0A1G6D7F4_9HYPH</name>
<dbReference type="EMBL" id="FMXQ01000006">
    <property type="protein sequence ID" value="SDB41114.1"/>
    <property type="molecule type" value="Genomic_DNA"/>
</dbReference>
<reference evidence="9 10" key="1">
    <citation type="submission" date="2016-10" db="EMBL/GenBank/DDBJ databases">
        <authorList>
            <person name="de Groot N.N."/>
        </authorList>
    </citation>
    <scope>NUCLEOTIDE SEQUENCE [LARGE SCALE GENOMIC DNA]</scope>
    <source>
        <strain evidence="9 10">ATCC 35022</strain>
    </source>
</reference>
<evidence type="ECO:0000313" key="9">
    <source>
        <dbReference type="EMBL" id="SDB41114.1"/>
    </source>
</evidence>
<evidence type="ECO:0000256" key="5">
    <source>
        <dbReference type="ARBA" id="ARBA00022679"/>
    </source>
</evidence>
<dbReference type="Gene3D" id="3.40.640.10">
    <property type="entry name" value="Type I PLP-dependent aspartate aminotransferase-like (Major domain)"/>
    <property type="match status" value="1"/>
</dbReference>
<comment type="similarity">
    <text evidence="2">Belongs to the class-I pyridoxal-phosphate-dependent aminotransferase family.</text>
</comment>
<comment type="catalytic activity">
    <reaction evidence="7">
        <text>L-aspartate + 2-oxoglutarate = oxaloacetate + L-glutamate</text>
        <dbReference type="Rhea" id="RHEA:21824"/>
        <dbReference type="ChEBI" id="CHEBI:16452"/>
        <dbReference type="ChEBI" id="CHEBI:16810"/>
        <dbReference type="ChEBI" id="CHEBI:29985"/>
        <dbReference type="ChEBI" id="CHEBI:29991"/>
        <dbReference type="EC" id="2.6.1.1"/>
    </reaction>
</comment>
<dbReference type="InterPro" id="IPR050596">
    <property type="entry name" value="AspAT/PAT-like"/>
</dbReference>
<dbReference type="PANTHER" id="PTHR46383">
    <property type="entry name" value="ASPARTATE AMINOTRANSFERASE"/>
    <property type="match status" value="1"/>
</dbReference>
<dbReference type="PANTHER" id="PTHR46383:SF2">
    <property type="entry name" value="AMINOTRANSFERASE"/>
    <property type="match status" value="1"/>
</dbReference>
<dbReference type="STRING" id="665467.SAMN02982931_03118"/>
<protein>
    <recommendedName>
        <fullName evidence="3">aspartate transaminase</fullName>
        <ecNumber evidence="3">2.6.1.1</ecNumber>
    </recommendedName>
</protein>
<keyword evidence="10" id="KW-1185">Reference proteome</keyword>
<accession>A0A1G6D7F4</accession>
<dbReference type="GO" id="GO:0006520">
    <property type="term" value="P:amino acid metabolic process"/>
    <property type="evidence" value="ECO:0007669"/>
    <property type="project" value="InterPro"/>
</dbReference>
<dbReference type="CDD" id="cd00609">
    <property type="entry name" value="AAT_like"/>
    <property type="match status" value="1"/>
</dbReference>
<evidence type="ECO:0000256" key="4">
    <source>
        <dbReference type="ARBA" id="ARBA00022576"/>
    </source>
</evidence>
<evidence type="ECO:0000256" key="7">
    <source>
        <dbReference type="ARBA" id="ARBA00049185"/>
    </source>
</evidence>
<evidence type="ECO:0000313" key="10">
    <source>
        <dbReference type="Proteomes" id="UP000199071"/>
    </source>
</evidence>
<dbReference type="OrthoDB" id="8109430at2"/>
<evidence type="ECO:0000256" key="1">
    <source>
        <dbReference type="ARBA" id="ARBA00001933"/>
    </source>
</evidence>
<feature type="domain" description="Aminotransferase class I/classII large" evidence="8">
    <location>
        <begin position="20"/>
        <end position="363"/>
    </location>
</feature>
<dbReference type="EC" id="2.6.1.1" evidence="3"/>
<gene>
    <name evidence="9" type="ORF">SAMN02982931_03118</name>
</gene>
<keyword evidence="4 9" id="KW-0032">Aminotransferase</keyword>
<dbReference type="InterPro" id="IPR004839">
    <property type="entry name" value="Aminotransferase_I/II_large"/>
</dbReference>
<dbReference type="GO" id="GO:0004069">
    <property type="term" value="F:L-aspartate:2-oxoglutarate aminotransferase activity"/>
    <property type="evidence" value="ECO:0007669"/>
    <property type="project" value="UniProtKB-EC"/>
</dbReference>
<evidence type="ECO:0000259" key="8">
    <source>
        <dbReference type="Pfam" id="PF00155"/>
    </source>
</evidence>
<proteinExistence type="inferred from homology"/>
<dbReference type="InterPro" id="IPR015421">
    <property type="entry name" value="PyrdxlP-dep_Trfase_major"/>
</dbReference>
<dbReference type="Proteomes" id="UP000199071">
    <property type="component" value="Unassembled WGS sequence"/>
</dbReference>
<dbReference type="GO" id="GO:0030170">
    <property type="term" value="F:pyridoxal phosphate binding"/>
    <property type="evidence" value="ECO:0007669"/>
    <property type="project" value="InterPro"/>
</dbReference>
<comment type="cofactor">
    <cofactor evidence="1">
        <name>pyridoxal 5'-phosphate</name>
        <dbReference type="ChEBI" id="CHEBI:597326"/>
    </cofactor>
</comment>